<reference evidence="2 3" key="1">
    <citation type="submission" date="2021-02" db="EMBL/GenBank/DDBJ databases">
        <authorList>
            <person name="Lee D.-H."/>
        </authorList>
    </citation>
    <scope>NUCLEOTIDE SEQUENCE [LARGE SCALE GENOMIC DNA]</scope>
    <source>
        <strain evidence="2 3">UL073</strain>
    </source>
</reference>
<feature type="transmembrane region" description="Helical" evidence="1">
    <location>
        <begin position="47"/>
        <end position="69"/>
    </location>
</feature>
<gene>
    <name evidence="2" type="ORF">JQX08_07985</name>
</gene>
<keyword evidence="1" id="KW-0472">Membrane</keyword>
<evidence type="ECO:0000313" key="2">
    <source>
        <dbReference type="EMBL" id="MBM7060647.1"/>
    </source>
</evidence>
<accession>A0ABS2ICH7</accession>
<evidence type="ECO:0000313" key="3">
    <source>
        <dbReference type="Proteomes" id="UP000717995"/>
    </source>
</evidence>
<keyword evidence="1" id="KW-1133">Transmembrane helix</keyword>
<dbReference type="RefSeq" id="WP_204915760.1">
    <property type="nucleotide sequence ID" value="NZ_JAFEUP010000002.1"/>
</dbReference>
<dbReference type="Proteomes" id="UP000717995">
    <property type="component" value="Unassembled WGS sequence"/>
</dbReference>
<dbReference type="EMBL" id="JAFEUP010000002">
    <property type="protein sequence ID" value="MBM7060647.1"/>
    <property type="molecule type" value="Genomic_DNA"/>
</dbReference>
<evidence type="ECO:0000256" key="1">
    <source>
        <dbReference type="SAM" id="Phobius"/>
    </source>
</evidence>
<name>A0ABS2ICH7_9GAMM</name>
<keyword evidence="1 2" id="KW-0812">Transmembrane</keyword>
<keyword evidence="3" id="KW-1185">Reference proteome</keyword>
<protein>
    <submittedName>
        <fullName evidence="2">Transmembrane sensor/regulator PpyR</fullName>
    </submittedName>
</protein>
<comment type="caution">
    <text evidence="2">The sequence shown here is derived from an EMBL/GenBank/DDBJ whole genome shotgun (WGS) entry which is preliminary data.</text>
</comment>
<sequence>MSHYFSCPNNVLRLSSHVLIVGTLMTLAGILFAYLLDLQLSIPQQVVAHGGVILGPTLIKIGYVMRLLAQYAMRKAERLATCVAA</sequence>
<organism evidence="2 3">
    <name type="scientific">Zestomonas insulae</name>
    <dbReference type="NCBI Taxonomy" id="2809017"/>
    <lineage>
        <taxon>Bacteria</taxon>
        <taxon>Pseudomonadati</taxon>
        <taxon>Pseudomonadota</taxon>
        <taxon>Gammaproteobacteria</taxon>
        <taxon>Pseudomonadales</taxon>
        <taxon>Pseudomonadaceae</taxon>
        <taxon>Zestomonas</taxon>
    </lineage>
</organism>
<proteinExistence type="predicted"/>
<feature type="transmembrane region" description="Helical" evidence="1">
    <location>
        <begin position="12"/>
        <end position="35"/>
    </location>
</feature>